<reference evidence="12" key="1">
    <citation type="submission" date="2022-10" db="EMBL/GenBank/DDBJ databases">
        <title>Genome assembly of Pristionchus species.</title>
        <authorList>
            <person name="Yoshida K."/>
            <person name="Sommer R.J."/>
        </authorList>
    </citation>
    <scope>NUCLEOTIDE SEQUENCE [LARGE SCALE GENOMIC DNA]</scope>
    <source>
        <strain evidence="12">RS5460</strain>
    </source>
</reference>
<dbReference type="InterPro" id="IPR034819">
    <property type="entry name" value="CPEB"/>
</dbReference>
<dbReference type="EMBL" id="BTRK01000001">
    <property type="protein sequence ID" value="GMR30133.1"/>
    <property type="molecule type" value="Genomic_DNA"/>
</dbReference>
<organism evidence="10 12">
    <name type="scientific">Pristionchus mayeri</name>
    <dbReference type="NCBI Taxonomy" id="1317129"/>
    <lineage>
        <taxon>Eukaryota</taxon>
        <taxon>Metazoa</taxon>
        <taxon>Ecdysozoa</taxon>
        <taxon>Nematoda</taxon>
        <taxon>Chromadorea</taxon>
        <taxon>Rhabditida</taxon>
        <taxon>Rhabditina</taxon>
        <taxon>Diplogasteromorpha</taxon>
        <taxon>Diplogasteroidea</taxon>
        <taxon>Neodiplogasteridae</taxon>
        <taxon>Pristionchus</taxon>
    </lineage>
</organism>
<keyword evidence="1" id="KW-0217">Developmental protein</keyword>
<dbReference type="EMBL" id="BTRK01000001">
    <property type="protein sequence ID" value="GMR30132.1"/>
    <property type="molecule type" value="Genomic_DNA"/>
</dbReference>
<keyword evidence="2" id="KW-0677">Repeat</keyword>
<dbReference type="GO" id="GO:0030154">
    <property type="term" value="P:cell differentiation"/>
    <property type="evidence" value="ECO:0007669"/>
    <property type="project" value="UniProtKB-KW"/>
</dbReference>
<dbReference type="AlphaFoldDB" id="A0AAN4Z2F8"/>
<keyword evidence="3" id="KW-0221">Differentiation</keyword>
<evidence type="ECO:0000256" key="8">
    <source>
        <dbReference type="ARBA" id="ARBA00070028"/>
    </source>
</evidence>
<dbReference type="GO" id="GO:0007283">
    <property type="term" value="P:spermatogenesis"/>
    <property type="evidence" value="ECO:0007669"/>
    <property type="project" value="UniProtKB-KW"/>
</dbReference>
<dbReference type="GO" id="GO:2000766">
    <property type="term" value="P:negative regulation of cytoplasmic translation"/>
    <property type="evidence" value="ECO:0007669"/>
    <property type="project" value="TreeGrafter"/>
</dbReference>
<accession>A0AAN4Z2F8</accession>
<dbReference type="GO" id="GO:0005634">
    <property type="term" value="C:nucleus"/>
    <property type="evidence" value="ECO:0007669"/>
    <property type="project" value="TreeGrafter"/>
</dbReference>
<dbReference type="Gene3D" id="4.10.640.40">
    <property type="entry name" value="Cytoplasmic polyadenylation element-binding protein, ZZ domain"/>
    <property type="match status" value="1"/>
</dbReference>
<evidence type="ECO:0000256" key="6">
    <source>
        <dbReference type="ARBA" id="ARBA00058170"/>
    </source>
</evidence>
<comment type="caution">
    <text evidence="10">The sequence shown here is derived from an EMBL/GenBank/DDBJ whole genome shotgun (WGS) entry which is preliminary data.</text>
</comment>
<dbReference type="GO" id="GO:0005737">
    <property type="term" value="C:cytoplasm"/>
    <property type="evidence" value="ECO:0007669"/>
    <property type="project" value="TreeGrafter"/>
</dbReference>
<dbReference type="GO" id="GO:0008135">
    <property type="term" value="F:translation factor activity, RNA binding"/>
    <property type="evidence" value="ECO:0007669"/>
    <property type="project" value="TreeGrafter"/>
</dbReference>
<comment type="function">
    <text evidence="6">Cytoplasmic polyadenylation element binding protein that binds to and regulates the translation of specific mRNAs. Essential for progression through meiosis. Involved in spermatogenesis.</text>
</comment>
<protein>
    <recommendedName>
        <fullName evidence="8">Cytoplasmic polyadenylation element-binding protein 1</fullName>
    </recommendedName>
</protein>
<evidence type="ECO:0000256" key="7">
    <source>
        <dbReference type="ARBA" id="ARBA00065903"/>
    </source>
</evidence>
<dbReference type="Pfam" id="PF16366">
    <property type="entry name" value="CEBP_ZZ"/>
    <property type="match status" value="1"/>
</dbReference>
<dbReference type="PANTHER" id="PTHR12566:SF17">
    <property type="entry name" value="CYTOPLASMIC POLYADENYLATION ELEMENT-BINDING PROTEIN 1"/>
    <property type="match status" value="1"/>
</dbReference>
<evidence type="ECO:0000256" key="1">
    <source>
        <dbReference type="ARBA" id="ARBA00022473"/>
    </source>
</evidence>
<gene>
    <name evidence="10" type="ORF">PMAYCL1PPCAC_00327</name>
    <name evidence="11" type="ORF">PMAYCL1PPCAC_00328</name>
</gene>
<keyword evidence="5" id="KW-0694">RNA-binding</keyword>
<dbReference type="PANTHER" id="PTHR12566">
    <property type="entry name" value="CYTOPLASMIC POLYADENYLATION ELEMENT BINDING PROTEIN CPEB"/>
    <property type="match status" value="1"/>
</dbReference>
<reference evidence="10" key="2">
    <citation type="submission" date="2023-06" db="EMBL/GenBank/DDBJ databases">
        <title>Genome assembly of Pristionchus species.</title>
        <authorList>
            <person name="Yoshida K."/>
            <person name="Sommer R.J."/>
        </authorList>
    </citation>
    <scope>NUCLEOTIDE SEQUENCE</scope>
    <source>
        <strain evidence="10 12">RS5460</strain>
    </source>
</reference>
<dbReference type="GO" id="GO:0003730">
    <property type="term" value="F:mRNA 3'-UTR binding"/>
    <property type="evidence" value="ECO:0007669"/>
    <property type="project" value="InterPro"/>
</dbReference>
<evidence type="ECO:0000313" key="10">
    <source>
        <dbReference type="EMBL" id="GMR30132.1"/>
    </source>
</evidence>
<feature type="domain" description="Cytoplasmic polyadenylation element-binding protein ZZ" evidence="9">
    <location>
        <begin position="40"/>
        <end position="104"/>
    </location>
</feature>
<name>A0AAN4Z2F8_9BILA</name>
<sequence>MLQAIVQLRPYEGWLKSHQGYHNVIKGKFVRIPHVDSNKKEVEVKPYVLDGQQCDECQGKKCDGRSAPHFCGDMQCLQCYCVTCWDDMHYTGTAVRAKHCPLVRLGDQTKAMNIVPDHVIPPSASGLSMNLERQIDSILFPPSAPSPPSSLHSKGFTFLFFSSHFVV</sequence>
<proteinExistence type="predicted"/>
<keyword evidence="4" id="KW-0744">Spermatogenesis</keyword>
<dbReference type="GO" id="GO:0045202">
    <property type="term" value="C:synapse"/>
    <property type="evidence" value="ECO:0007669"/>
    <property type="project" value="TreeGrafter"/>
</dbReference>
<evidence type="ECO:0000256" key="5">
    <source>
        <dbReference type="ARBA" id="ARBA00022884"/>
    </source>
</evidence>
<evidence type="ECO:0000313" key="11">
    <source>
        <dbReference type="EMBL" id="GMR30133.1"/>
    </source>
</evidence>
<dbReference type="GO" id="GO:0043022">
    <property type="term" value="F:ribosome binding"/>
    <property type="evidence" value="ECO:0007669"/>
    <property type="project" value="TreeGrafter"/>
</dbReference>
<dbReference type="InterPro" id="IPR032296">
    <property type="entry name" value="CEBP_ZZ"/>
</dbReference>
<evidence type="ECO:0000256" key="3">
    <source>
        <dbReference type="ARBA" id="ARBA00022782"/>
    </source>
</evidence>
<evidence type="ECO:0000259" key="9">
    <source>
        <dbReference type="Pfam" id="PF16366"/>
    </source>
</evidence>
<dbReference type="GO" id="GO:0000900">
    <property type="term" value="F:mRNA regulatory element binding translation repressor activity"/>
    <property type="evidence" value="ECO:0007669"/>
    <property type="project" value="TreeGrafter"/>
</dbReference>
<evidence type="ECO:0000256" key="2">
    <source>
        <dbReference type="ARBA" id="ARBA00022737"/>
    </source>
</evidence>
<evidence type="ECO:0000313" key="12">
    <source>
        <dbReference type="Proteomes" id="UP001328107"/>
    </source>
</evidence>
<dbReference type="InterPro" id="IPR038446">
    <property type="entry name" value="CEBP_ZZ_sf"/>
</dbReference>
<dbReference type="GO" id="GO:0043005">
    <property type="term" value="C:neuron projection"/>
    <property type="evidence" value="ECO:0007669"/>
    <property type="project" value="TreeGrafter"/>
</dbReference>
<comment type="subunit">
    <text evidence="7">Interacts with fbf-1.</text>
</comment>
<dbReference type="FunFam" id="4.10.640.40:FF:000001">
    <property type="entry name" value="Cytoplasmic polyadenylation element-binding 2 isoform X2"/>
    <property type="match status" value="1"/>
</dbReference>
<keyword evidence="12" id="KW-1185">Reference proteome</keyword>
<evidence type="ECO:0000256" key="4">
    <source>
        <dbReference type="ARBA" id="ARBA00022871"/>
    </source>
</evidence>
<dbReference type="Proteomes" id="UP001328107">
    <property type="component" value="Unassembled WGS sequence"/>
</dbReference>